<protein>
    <recommendedName>
        <fullName evidence="2">CCHC-type domain-containing protein</fullName>
    </recommendedName>
</protein>
<gene>
    <name evidence="1" type="ORF">OCBIM_22031848mg</name>
</gene>
<dbReference type="EMBL" id="KQ421357">
    <property type="protein sequence ID" value="KOF77653.1"/>
    <property type="molecule type" value="Genomic_DNA"/>
</dbReference>
<evidence type="ECO:0008006" key="2">
    <source>
        <dbReference type="Google" id="ProtNLM"/>
    </source>
</evidence>
<dbReference type="AlphaFoldDB" id="A0A0L8GL57"/>
<accession>A0A0L8GL57</accession>
<name>A0A0L8GL57_OCTBM</name>
<proteinExistence type="predicted"/>
<sequence>MGKRTARVTLEDIPFRYDVMWAAAAVIFDVEENIEILSTRRRKATGWKGQGLEMIVQAENNTLENLPDRVSVGEGHTIRVSVEGRRPRCFKCGQKGHVRST</sequence>
<evidence type="ECO:0000313" key="1">
    <source>
        <dbReference type="EMBL" id="KOF77653.1"/>
    </source>
</evidence>
<reference evidence="1" key="1">
    <citation type="submission" date="2015-07" db="EMBL/GenBank/DDBJ databases">
        <title>MeaNS - Measles Nucleotide Surveillance Program.</title>
        <authorList>
            <person name="Tran T."/>
            <person name="Druce J."/>
        </authorList>
    </citation>
    <scope>NUCLEOTIDE SEQUENCE</scope>
    <source>
        <strain evidence="1">UCB-OBI-ISO-001</strain>
        <tissue evidence="1">Gonad</tissue>
    </source>
</reference>
<organism evidence="1">
    <name type="scientific">Octopus bimaculoides</name>
    <name type="common">California two-spotted octopus</name>
    <dbReference type="NCBI Taxonomy" id="37653"/>
    <lineage>
        <taxon>Eukaryota</taxon>
        <taxon>Metazoa</taxon>
        <taxon>Spiralia</taxon>
        <taxon>Lophotrochozoa</taxon>
        <taxon>Mollusca</taxon>
        <taxon>Cephalopoda</taxon>
        <taxon>Coleoidea</taxon>
        <taxon>Octopodiformes</taxon>
        <taxon>Octopoda</taxon>
        <taxon>Incirrata</taxon>
        <taxon>Octopodidae</taxon>
        <taxon>Octopus</taxon>
    </lineage>
</organism>